<organism evidence="1 2">
    <name type="scientific">Caligus rogercresseyi</name>
    <name type="common">Sea louse</name>
    <dbReference type="NCBI Taxonomy" id="217165"/>
    <lineage>
        <taxon>Eukaryota</taxon>
        <taxon>Metazoa</taxon>
        <taxon>Ecdysozoa</taxon>
        <taxon>Arthropoda</taxon>
        <taxon>Crustacea</taxon>
        <taxon>Multicrustacea</taxon>
        <taxon>Hexanauplia</taxon>
        <taxon>Copepoda</taxon>
        <taxon>Siphonostomatoida</taxon>
        <taxon>Caligidae</taxon>
        <taxon>Caligus</taxon>
    </lineage>
</organism>
<sequence>MLDTLKSFGGPFTDSGEVEKFLVDESLNNNAKQQRMKVEVQFAKRKHHTSA</sequence>
<evidence type="ECO:0000313" key="1">
    <source>
        <dbReference type="EMBL" id="QQP41125.1"/>
    </source>
</evidence>
<reference evidence="2" key="1">
    <citation type="submission" date="2021-01" db="EMBL/GenBank/DDBJ databases">
        <title>Caligus Genome Assembly.</title>
        <authorList>
            <person name="Gallardo-Escarate C."/>
        </authorList>
    </citation>
    <scope>NUCLEOTIDE SEQUENCE [LARGE SCALE GENOMIC DNA]</scope>
</reference>
<dbReference type="OrthoDB" id="8364293at2759"/>
<evidence type="ECO:0000313" key="2">
    <source>
        <dbReference type="Proteomes" id="UP000595437"/>
    </source>
</evidence>
<dbReference type="AlphaFoldDB" id="A0A7T8K169"/>
<accession>A0A7T8K169</accession>
<keyword evidence="2" id="KW-1185">Reference proteome</keyword>
<name>A0A7T8K169_CALRO</name>
<dbReference type="EMBL" id="CP045899">
    <property type="protein sequence ID" value="QQP41125.1"/>
    <property type="molecule type" value="Genomic_DNA"/>
</dbReference>
<protein>
    <submittedName>
        <fullName evidence="1">Uncharacterized protein</fullName>
    </submittedName>
</protein>
<gene>
    <name evidence="1" type="ORF">FKW44_015395</name>
</gene>
<dbReference type="Proteomes" id="UP000595437">
    <property type="component" value="Chromosome 10"/>
</dbReference>
<proteinExistence type="predicted"/>